<evidence type="ECO:0000256" key="12">
    <source>
        <dbReference type="ARBA" id="ARBA00034430"/>
    </source>
</evidence>
<gene>
    <name evidence="14" type="ORF">MPUL_37450</name>
</gene>
<reference evidence="14 15" key="1">
    <citation type="journal article" date="2019" name="Emerg. Microbes Infect.">
        <title>Comprehensive subspecies identification of 175 nontuberculous mycobacteria species based on 7547 genomic profiles.</title>
        <authorList>
            <person name="Matsumoto Y."/>
            <person name="Kinjo T."/>
            <person name="Motooka D."/>
            <person name="Nabeya D."/>
            <person name="Jung N."/>
            <person name="Uechi K."/>
            <person name="Horii T."/>
            <person name="Iida T."/>
            <person name="Fujita J."/>
            <person name="Nakamura S."/>
        </authorList>
    </citation>
    <scope>NUCLEOTIDE SEQUENCE [LARGE SCALE GENOMIC DNA]</scope>
    <source>
        <strain evidence="14 15">JCM 6370</strain>
    </source>
</reference>
<evidence type="ECO:0000313" key="14">
    <source>
        <dbReference type="EMBL" id="BBY82587.1"/>
    </source>
</evidence>
<organism evidence="14 15">
    <name type="scientific">Mycolicibacterium pulveris</name>
    <name type="common">Mycobacterium pulveris</name>
    <dbReference type="NCBI Taxonomy" id="36813"/>
    <lineage>
        <taxon>Bacteria</taxon>
        <taxon>Bacillati</taxon>
        <taxon>Actinomycetota</taxon>
        <taxon>Actinomycetes</taxon>
        <taxon>Mycobacteriales</taxon>
        <taxon>Mycobacteriaceae</taxon>
        <taxon>Mycolicibacterium</taxon>
    </lineage>
</organism>
<evidence type="ECO:0000256" key="3">
    <source>
        <dbReference type="ARBA" id="ARBA00022448"/>
    </source>
</evidence>
<dbReference type="AlphaFoldDB" id="A0A7I7UMM9"/>
<dbReference type="EMBL" id="AP022599">
    <property type="protein sequence ID" value="BBY82587.1"/>
    <property type="molecule type" value="Genomic_DNA"/>
</dbReference>
<evidence type="ECO:0000256" key="6">
    <source>
        <dbReference type="ARBA" id="ARBA00022826"/>
    </source>
</evidence>
<evidence type="ECO:0000256" key="2">
    <source>
        <dbReference type="ARBA" id="ARBA00006920"/>
    </source>
</evidence>
<dbReference type="PANTHER" id="PTHR31462:SF5">
    <property type="entry name" value="ENDOSOMAL_LYSOSOMAL PROTON CHANNEL TMEM175"/>
    <property type="match status" value="1"/>
</dbReference>
<keyword evidence="11" id="KW-0407">Ion channel</keyword>
<name>A0A7I7UMM9_MYCPV</name>
<evidence type="ECO:0000256" key="11">
    <source>
        <dbReference type="ARBA" id="ARBA00023303"/>
    </source>
</evidence>
<keyword evidence="15" id="KW-1185">Reference proteome</keyword>
<comment type="subcellular location">
    <subcellularLocation>
        <location evidence="1">Membrane</location>
        <topology evidence="1">Multi-pass membrane protein</topology>
    </subcellularLocation>
</comment>
<dbReference type="GO" id="GO:0005267">
    <property type="term" value="F:potassium channel activity"/>
    <property type="evidence" value="ECO:0007669"/>
    <property type="project" value="UniProtKB-KW"/>
</dbReference>
<dbReference type="PANTHER" id="PTHR31462">
    <property type="entry name" value="ENDOSOMAL/LYSOSOMAL POTASSIUM CHANNEL TMEM175"/>
    <property type="match status" value="1"/>
</dbReference>
<dbReference type="GO" id="GO:0015252">
    <property type="term" value="F:proton channel activity"/>
    <property type="evidence" value="ECO:0007669"/>
    <property type="project" value="InterPro"/>
</dbReference>
<feature type="transmembrane region" description="Helical" evidence="13">
    <location>
        <begin position="150"/>
        <end position="167"/>
    </location>
</feature>
<dbReference type="Proteomes" id="UP000467252">
    <property type="component" value="Chromosome"/>
</dbReference>
<evidence type="ECO:0000313" key="15">
    <source>
        <dbReference type="Proteomes" id="UP000467252"/>
    </source>
</evidence>
<keyword evidence="8 13" id="KW-1133">Transmembrane helix</keyword>
<feature type="transmembrane region" description="Helical" evidence="13">
    <location>
        <begin position="38"/>
        <end position="56"/>
    </location>
</feature>
<evidence type="ECO:0000256" key="5">
    <source>
        <dbReference type="ARBA" id="ARBA00022692"/>
    </source>
</evidence>
<keyword evidence="4" id="KW-0633">Potassium transport</keyword>
<feature type="transmembrane region" description="Helical" evidence="13">
    <location>
        <begin position="68"/>
        <end position="88"/>
    </location>
</feature>
<evidence type="ECO:0000256" key="10">
    <source>
        <dbReference type="ARBA" id="ARBA00023136"/>
    </source>
</evidence>
<keyword evidence="5 13" id="KW-0812">Transmembrane</keyword>
<dbReference type="InterPro" id="IPR010617">
    <property type="entry name" value="TMEM175-like"/>
</dbReference>
<dbReference type="Pfam" id="PF06736">
    <property type="entry name" value="TMEM175"/>
    <property type="match status" value="1"/>
</dbReference>
<evidence type="ECO:0008006" key="16">
    <source>
        <dbReference type="Google" id="ProtNLM"/>
    </source>
</evidence>
<keyword evidence="6" id="KW-0631">Potassium channel</keyword>
<evidence type="ECO:0000256" key="9">
    <source>
        <dbReference type="ARBA" id="ARBA00023065"/>
    </source>
</evidence>
<protein>
    <recommendedName>
        <fullName evidence="16">DUF1211 domain-containing membrane protein</fullName>
    </recommendedName>
</protein>
<accession>A0A7I7UMM9</accession>
<proteinExistence type="inferred from homology"/>
<keyword evidence="9" id="KW-0406">Ion transport</keyword>
<feature type="transmembrane region" description="Helical" evidence="13">
    <location>
        <begin position="108"/>
        <end position="129"/>
    </location>
</feature>
<evidence type="ECO:0000256" key="8">
    <source>
        <dbReference type="ARBA" id="ARBA00022989"/>
    </source>
</evidence>
<sequence>MEAFSDGVFAIAITLLVLEIGVEAGAEDDLLTALTHQWPSYVAYLISFSTIGAVWIKHTVITEYLDSATAILIRLNLLLLMVVSFLPFPTRLVAEHINVHNAERVATTVYGMNLLLTSFLLGALWRYAVRERLIRADATDAEVTTLSRQFVPSLTGYVVMMVVGLFVPLVAVLGYLAIAVYIILPVHAIWRRRSRSWGLVRRRHDRG</sequence>
<evidence type="ECO:0000256" key="1">
    <source>
        <dbReference type="ARBA" id="ARBA00004141"/>
    </source>
</evidence>
<comment type="similarity">
    <text evidence="2">Belongs to the TMEM175 family.</text>
</comment>
<comment type="catalytic activity">
    <reaction evidence="12">
        <text>K(+)(in) = K(+)(out)</text>
        <dbReference type="Rhea" id="RHEA:29463"/>
        <dbReference type="ChEBI" id="CHEBI:29103"/>
    </reaction>
</comment>
<feature type="transmembrane region" description="Helical" evidence="13">
    <location>
        <begin position="173"/>
        <end position="190"/>
    </location>
</feature>
<evidence type="ECO:0000256" key="13">
    <source>
        <dbReference type="SAM" id="Phobius"/>
    </source>
</evidence>
<keyword evidence="10 13" id="KW-0472">Membrane</keyword>
<evidence type="ECO:0000256" key="7">
    <source>
        <dbReference type="ARBA" id="ARBA00022958"/>
    </source>
</evidence>
<keyword evidence="7" id="KW-0630">Potassium</keyword>
<evidence type="ECO:0000256" key="4">
    <source>
        <dbReference type="ARBA" id="ARBA00022538"/>
    </source>
</evidence>
<dbReference type="GO" id="GO:0016020">
    <property type="term" value="C:membrane"/>
    <property type="evidence" value="ECO:0007669"/>
    <property type="project" value="UniProtKB-SubCell"/>
</dbReference>
<feature type="transmembrane region" description="Helical" evidence="13">
    <location>
        <begin position="7"/>
        <end position="26"/>
    </location>
</feature>
<keyword evidence="3" id="KW-0813">Transport</keyword>